<evidence type="ECO:0000256" key="2">
    <source>
        <dbReference type="ARBA" id="ARBA00022692"/>
    </source>
</evidence>
<keyword evidence="8" id="KW-1185">Reference proteome</keyword>
<dbReference type="InterPro" id="IPR023826">
    <property type="entry name" value="Rhom-like_SP_proteobac"/>
</dbReference>
<dbReference type="AlphaFoldDB" id="N9TZF7"/>
<feature type="domain" description="Peptidase S54 rhomboid" evidence="6">
    <location>
        <begin position="48"/>
        <end position="189"/>
    </location>
</feature>
<dbReference type="PANTHER" id="PTHR43731:SF16">
    <property type="entry name" value="RHOMBOSORTASE"/>
    <property type="match status" value="1"/>
</dbReference>
<dbReference type="NCBIfam" id="TIGR03902">
    <property type="entry name" value="rhom_GG_sort"/>
    <property type="match status" value="1"/>
</dbReference>
<dbReference type="GO" id="GO:0004252">
    <property type="term" value="F:serine-type endopeptidase activity"/>
    <property type="evidence" value="ECO:0007669"/>
    <property type="project" value="InterPro"/>
</dbReference>
<evidence type="ECO:0000256" key="5">
    <source>
        <dbReference type="SAM" id="Phobius"/>
    </source>
</evidence>
<evidence type="ECO:0000313" key="7">
    <source>
        <dbReference type="EMBL" id="ENY71455.1"/>
    </source>
</evidence>
<dbReference type="PATRIC" id="fig|1268237.3.peg.2556"/>
<dbReference type="PANTHER" id="PTHR43731">
    <property type="entry name" value="RHOMBOID PROTEASE"/>
    <property type="match status" value="1"/>
</dbReference>
<gene>
    <name evidence="7" type="ORF">G114_12988</name>
</gene>
<dbReference type="GO" id="GO:0016020">
    <property type="term" value="C:membrane"/>
    <property type="evidence" value="ECO:0007669"/>
    <property type="project" value="UniProtKB-SubCell"/>
</dbReference>
<evidence type="ECO:0000256" key="4">
    <source>
        <dbReference type="ARBA" id="ARBA00023136"/>
    </source>
</evidence>
<comment type="subcellular location">
    <subcellularLocation>
        <location evidence="1">Membrane</location>
        <topology evidence="1">Multi-pass membrane protein</topology>
    </subcellularLocation>
</comment>
<evidence type="ECO:0000256" key="3">
    <source>
        <dbReference type="ARBA" id="ARBA00022989"/>
    </source>
</evidence>
<keyword evidence="3 5" id="KW-1133">Transmembrane helix</keyword>
<proteinExistence type="predicted"/>
<dbReference type="Proteomes" id="UP000023775">
    <property type="component" value="Unassembled WGS sequence"/>
</dbReference>
<dbReference type="Pfam" id="PF01694">
    <property type="entry name" value="Rhomboid"/>
    <property type="match status" value="1"/>
</dbReference>
<sequence>MWVDVGSLVFTKISGWPAAAGLSLLLLLLWLSVPSDTLSFQREAIAHGQWWRIITGNLVHTNGWHLLLNVAGLWLLTQIFSDELNSRRLLAVIGLCSLGVTLGIWLWVPETQWYMGLSGALHGLFAWGIVQEWGHRRSAGLLLAGLLLKLSVDWLGGGTDGPSAALIGARVHVESHVIGAMSGAMLGLLNRARR</sequence>
<accession>N9TZF7</accession>
<dbReference type="Gene3D" id="1.20.1540.10">
    <property type="entry name" value="Rhomboid-like"/>
    <property type="match status" value="1"/>
</dbReference>
<organism evidence="7 8">
    <name type="scientific">Aeromonas diversa CDC 2478-85</name>
    <dbReference type="NCBI Taxonomy" id="1268237"/>
    <lineage>
        <taxon>Bacteria</taxon>
        <taxon>Pseudomonadati</taxon>
        <taxon>Pseudomonadota</taxon>
        <taxon>Gammaproteobacteria</taxon>
        <taxon>Aeromonadales</taxon>
        <taxon>Aeromonadaceae</taxon>
        <taxon>Aeromonas</taxon>
    </lineage>
</organism>
<dbReference type="EMBL" id="APVG01000034">
    <property type="protein sequence ID" value="ENY71455.1"/>
    <property type="molecule type" value="Genomic_DNA"/>
</dbReference>
<evidence type="ECO:0000256" key="1">
    <source>
        <dbReference type="ARBA" id="ARBA00004141"/>
    </source>
</evidence>
<evidence type="ECO:0000313" key="8">
    <source>
        <dbReference type="Proteomes" id="UP000023775"/>
    </source>
</evidence>
<protein>
    <recommendedName>
        <fullName evidence="6">Peptidase S54 rhomboid domain-containing protein</fullName>
    </recommendedName>
</protein>
<dbReference type="InterPro" id="IPR050925">
    <property type="entry name" value="Rhomboid_protease_S54"/>
</dbReference>
<feature type="transmembrane region" description="Helical" evidence="5">
    <location>
        <begin position="58"/>
        <end position="77"/>
    </location>
</feature>
<reference evidence="7 8" key="1">
    <citation type="journal article" date="2013" name="Genome Announc.">
        <title>Draft Genome Sequence of the Aeromonas diversa Type Strain.</title>
        <authorList>
            <person name="Farfan M."/>
            <person name="Spataro N."/>
            <person name="Sanglas A."/>
            <person name="Albarral V."/>
            <person name="Loren J.G."/>
            <person name="Bosch E."/>
            <person name="Fuste M.C."/>
        </authorList>
    </citation>
    <scope>NUCLEOTIDE SEQUENCE [LARGE SCALE GENOMIC DNA]</scope>
    <source>
        <strain evidence="7 8">2478-85</strain>
    </source>
</reference>
<keyword evidence="4 5" id="KW-0472">Membrane</keyword>
<dbReference type="InterPro" id="IPR035952">
    <property type="entry name" value="Rhomboid-like_sf"/>
</dbReference>
<keyword evidence="2 5" id="KW-0812">Transmembrane</keyword>
<dbReference type="SUPFAM" id="SSF144091">
    <property type="entry name" value="Rhomboid-like"/>
    <property type="match status" value="1"/>
</dbReference>
<feature type="transmembrane region" description="Helical" evidence="5">
    <location>
        <begin position="89"/>
        <end position="107"/>
    </location>
</feature>
<feature type="transmembrane region" description="Helical" evidence="5">
    <location>
        <begin position="113"/>
        <end position="130"/>
    </location>
</feature>
<comment type="caution">
    <text evidence="7">The sequence shown here is derived from an EMBL/GenBank/DDBJ whole genome shotgun (WGS) entry which is preliminary data.</text>
</comment>
<dbReference type="InterPro" id="IPR022764">
    <property type="entry name" value="Peptidase_S54_rhomboid_dom"/>
</dbReference>
<dbReference type="eggNOG" id="COG0705">
    <property type="taxonomic scope" value="Bacteria"/>
</dbReference>
<name>N9TZF7_9GAMM</name>
<evidence type="ECO:0000259" key="6">
    <source>
        <dbReference type="Pfam" id="PF01694"/>
    </source>
</evidence>